<evidence type="ECO:0000256" key="7">
    <source>
        <dbReference type="SAM" id="Phobius"/>
    </source>
</evidence>
<evidence type="ECO:0000256" key="5">
    <source>
        <dbReference type="ARBA" id="ARBA00022989"/>
    </source>
</evidence>
<dbReference type="InterPro" id="IPR013657">
    <property type="entry name" value="SCL35B1-4/HUT1"/>
</dbReference>
<evidence type="ECO:0000256" key="6">
    <source>
        <dbReference type="ARBA" id="ARBA00023136"/>
    </source>
</evidence>
<evidence type="ECO:0000256" key="3">
    <source>
        <dbReference type="ARBA" id="ARBA00022597"/>
    </source>
</evidence>
<sequence>MLLGWIVAKKRYNATQIISIAVVTVGVLLTTLSASKPSSSSSDLGDRPLVTYLTGIAILTLALVFAGCLGLVQDYTYTKYGRPSPNEISKAGSTNSPTAPPPTWQESMFYLHFLALPMFMTVREDIVSQIHDLRTRSMSTYTLPIPDFLLAFKPPPSVSLSPSISIPFVSQNVSLPVSVVTIGDDAYAHVRLSSALIPLILNTLTQSLCSAGVNRLTTRVSALTVTLILVVRKAVSLVLSVVVGLGKTGGKTENVDMTMMWTGAALVMLGTIGYSLGTQRKNQKPREKRE</sequence>
<dbReference type="PANTHER" id="PTHR10778">
    <property type="entry name" value="SOLUTE CARRIER FAMILY 35 MEMBER B"/>
    <property type="match status" value="1"/>
</dbReference>
<protein>
    <submittedName>
        <fullName evidence="8">Golgi uridine diphosphate-N-acetylglucosamine transporter</fullName>
    </submittedName>
</protein>
<dbReference type="PANTHER" id="PTHR10778:SF4">
    <property type="entry name" value="NUCLEOTIDE SUGAR TRANSPORTER SLC35B4"/>
    <property type="match status" value="1"/>
</dbReference>
<evidence type="ECO:0000256" key="2">
    <source>
        <dbReference type="ARBA" id="ARBA00022448"/>
    </source>
</evidence>
<keyword evidence="4 7" id="KW-0812">Transmembrane</keyword>
<proteinExistence type="predicted"/>
<gene>
    <name evidence="8" type="primary">YEA4</name>
    <name evidence="8" type="ORF">V5O48_015601</name>
</gene>
<evidence type="ECO:0000313" key="8">
    <source>
        <dbReference type="EMBL" id="KAL0566409.1"/>
    </source>
</evidence>
<feature type="transmembrane region" description="Helical" evidence="7">
    <location>
        <begin position="222"/>
        <end position="246"/>
    </location>
</feature>
<feature type="transmembrane region" description="Helical" evidence="7">
    <location>
        <begin position="258"/>
        <end position="277"/>
    </location>
</feature>
<keyword evidence="9" id="KW-1185">Reference proteome</keyword>
<dbReference type="Proteomes" id="UP001465976">
    <property type="component" value="Unassembled WGS sequence"/>
</dbReference>
<organism evidence="8 9">
    <name type="scientific">Marasmius crinis-equi</name>
    <dbReference type="NCBI Taxonomy" id="585013"/>
    <lineage>
        <taxon>Eukaryota</taxon>
        <taxon>Fungi</taxon>
        <taxon>Dikarya</taxon>
        <taxon>Basidiomycota</taxon>
        <taxon>Agaricomycotina</taxon>
        <taxon>Agaricomycetes</taxon>
        <taxon>Agaricomycetidae</taxon>
        <taxon>Agaricales</taxon>
        <taxon>Marasmiineae</taxon>
        <taxon>Marasmiaceae</taxon>
        <taxon>Marasmius</taxon>
    </lineage>
</organism>
<keyword evidence="5 7" id="KW-1133">Transmembrane helix</keyword>
<comment type="caution">
    <text evidence="8">The sequence shown here is derived from an EMBL/GenBank/DDBJ whole genome shotgun (WGS) entry which is preliminary data.</text>
</comment>
<evidence type="ECO:0000256" key="1">
    <source>
        <dbReference type="ARBA" id="ARBA00004127"/>
    </source>
</evidence>
<reference evidence="8 9" key="1">
    <citation type="submission" date="2024-02" db="EMBL/GenBank/DDBJ databases">
        <title>A draft genome for the cacao thread blight pathogen Marasmius crinis-equi.</title>
        <authorList>
            <person name="Cohen S.P."/>
            <person name="Baruah I.K."/>
            <person name="Amoako-Attah I."/>
            <person name="Bukari Y."/>
            <person name="Meinhardt L.W."/>
            <person name="Bailey B.A."/>
        </authorList>
    </citation>
    <scope>NUCLEOTIDE SEQUENCE [LARGE SCALE GENOMIC DNA]</scope>
    <source>
        <strain evidence="8 9">GH-76</strain>
    </source>
</reference>
<feature type="transmembrane region" description="Helical" evidence="7">
    <location>
        <begin position="12"/>
        <end position="32"/>
    </location>
</feature>
<accession>A0ABR3EU26</accession>
<comment type="subcellular location">
    <subcellularLocation>
        <location evidence="1">Endomembrane system</location>
        <topology evidence="1">Multi-pass membrane protein</topology>
    </subcellularLocation>
</comment>
<keyword evidence="3" id="KW-0762">Sugar transport</keyword>
<dbReference type="EMBL" id="JBAHYK010001906">
    <property type="protein sequence ID" value="KAL0566409.1"/>
    <property type="molecule type" value="Genomic_DNA"/>
</dbReference>
<feature type="transmembrane region" description="Helical" evidence="7">
    <location>
        <begin position="52"/>
        <end position="72"/>
    </location>
</feature>
<name>A0ABR3EU26_9AGAR</name>
<evidence type="ECO:0000256" key="4">
    <source>
        <dbReference type="ARBA" id="ARBA00022692"/>
    </source>
</evidence>
<evidence type="ECO:0000313" key="9">
    <source>
        <dbReference type="Proteomes" id="UP001465976"/>
    </source>
</evidence>
<keyword evidence="6 7" id="KW-0472">Membrane</keyword>
<dbReference type="Pfam" id="PF08449">
    <property type="entry name" value="UAA"/>
    <property type="match status" value="2"/>
</dbReference>
<keyword evidence="2" id="KW-0813">Transport</keyword>